<dbReference type="PANTHER" id="PTHR48249">
    <property type="entry name" value="MEDIATOR OF RNA POLYMERASE II TRANSCRIPTION SUBUNIT 13"/>
    <property type="match status" value="1"/>
</dbReference>
<evidence type="ECO:0000256" key="3">
    <source>
        <dbReference type="ARBA" id="ARBA00019618"/>
    </source>
</evidence>
<evidence type="ECO:0000256" key="7">
    <source>
        <dbReference type="ARBA" id="ARBA00023163"/>
    </source>
</evidence>
<dbReference type="PANTHER" id="PTHR48249:SF3">
    <property type="entry name" value="MEDIATOR OF RNA POLYMERASE II TRANSCRIPTION SUBUNIT 13"/>
    <property type="match status" value="1"/>
</dbReference>
<dbReference type="GeneID" id="54423587"/>
<sequence>MDQILHYDTGTQSIDGCACVPYCIYGIPSSNPSLPRRAPLNSDQVIACLDAATSVIDRGDVALPNSQLRVVWVFGKSLPKRPDQTIDKGTYTPAPPTSDGYTFQAISSGLLCASELLKKRPAPSHANAPRQSGTGDASPAERPQLETPRVYAAFLSAVIWTVTYILCRDHRAISLNFRTLLMPEPIIENRSTPSPGRAGFLAVALDANLTNTGTLSISFKPLSNRSWRPIQDPMIGSTYSGKIRIAPVGVEARYDPTRAYTSDEGGGAERWKAVVQRWLRSNGIEIEGLDDPEQWVRVGRSGRARNPRAVWWPARLCFAPRRARDLSALDTLDTNTTGTQEDQTETTTPLTFHGAFGTHGLSEVLNEAQEWASQKDARDVAIKALRSAKVEEESEVPVDADVSMLDASSPFNMRHGTMFDAPGTTGIYPTPPDAVLAHAPQGLANDSSNHASDLIGYPSLTEPFARPEEVLSTGPGAVRENLTTSGTDSNIEPFAGDDDDEFVNNDLTEADFSFFDEPDVDPVADIPESTDEMDMPDISAKPDADEQEATQIDNIVTLPIESKSDTKEHEETSAGDVESPTVEFSRPNPTLEIETHHHHADSDSKENKMLLLSPELVKRKLFPHEVEDATTSTASPFASSIKRDNPFEAVIFSSDFLSADSKYNMNGRFAFTSSSRNPSVAMAASHFPPLAVELQELRERGARWESPDTTDESNDTEGSSPDVDDARTVTEVQPLFFGSNTEDPPRGTKRKFVGVDREAGATPGSSNEPPTTQTGAPGVSVPDEMTKASEYFMVDPNSRPLLPASDPEARSSATLYDEKSPTPEDTIAIAQIIASQHMFSSMRASQAPSGSDPSGRISKSPNKSFLNAFRSSVNAMFPSSRPCDFQRYLQIQDVFPGIGCLANMKNHVKRTPGAAIHTPDTNIDTSGLVFPIPPPQVRMRRCDALWDLLPTSLSFWEALGLAPPGGAKNLAVHCVYPSSKSGSDSVAESVENFIDSIGAGYETLKLGIHSKGRSTQFEPVGLIPYSLDRRSSDGQMLPDICIQLGNSLARTATELPVRTEKGASNINDSGQPDNYVIYIVDPFGTTSSLRQICSSFWALFQQYRKNAFIRTMPACPDIVLQVVPLEVVSRFAVSAATDADLCYKLAREVYDRCPPRKDGKQKLDLPIYSAPSIHFEERLAKQIPFKVDKEPPTDLLHDNMHLHVGYSKSQDGNWVTAVWTDNTGKYHTTASYCLYKYRPIVEVIREIWETTLDFLPARRSNWRLCIARSGVMEQDESEAWRSFHFVPSHLQVLVTLVTVDASPYLSITPPESTAAGATGTPVSTPQAGPSPDTHAPTPAATPSDLTLEASADPDAHLIDACDETWGIMLNRRLRNAHSITECRPCLASGLLVKRGKLAGSDQLSSYADDDGGDEFPCVAVNLVWIWQVGHTTQGGSGNNNSGGGSSNSMNDGSPGGLPTPLAYVDTTLKDLLVLYRGLGLLGKLRGLQGTQSGLIPWHVAAAMRGVREVERAFF</sequence>
<gene>
    <name evidence="16 18" type="ORF">P152DRAFT_517562</name>
</gene>
<evidence type="ECO:0000256" key="8">
    <source>
        <dbReference type="ARBA" id="ARBA00023242"/>
    </source>
</evidence>
<evidence type="ECO:0000256" key="6">
    <source>
        <dbReference type="ARBA" id="ARBA00023159"/>
    </source>
</evidence>
<feature type="region of interest" description="Disordered" evidence="12">
    <location>
        <begin position="1434"/>
        <end position="1454"/>
    </location>
</feature>
<comment type="similarity">
    <text evidence="2 11">Belongs to the Mediator complex subunit 13 family.</text>
</comment>
<name>A0A6G1FRF5_9PEZI</name>
<feature type="compositionally biased region" description="Low complexity" evidence="12">
    <location>
        <begin position="1329"/>
        <end position="1344"/>
    </location>
</feature>
<feature type="region of interest" description="Disordered" evidence="12">
    <location>
        <begin position="701"/>
        <end position="728"/>
    </location>
</feature>
<keyword evidence="8 11" id="KW-0539">Nucleus</keyword>
<evidence type="ECO:0000256" key="1">
    <source>
        <dbReference type="ARBA" id="ARBA00004123"/>
    </source>
</evidence>
<evidence type="ECO:0000256" key="10">
    <source>
        <dbReference type="ARBA" id="ARBA00032008"/>
    </source>
</evidence>
<feature type="region of interest" description="Disordered" evidence="12">
    <location>
        <begin position="1310"/>
        <end position="1346"/>
    </location>
</feature>
<dbReference type="InterPro" id="IPR021643">
    <property type="entry name" value="Mediator_Med13_N"/>
</dbReference>
<dbReference type="GO" id="GO:0016592">
    <property type="term" value="C:mediator complex"/>
    <property type="evidence" value="ECO:0007669"/>
    <property type="project" value="InterPro"/>
</dbReference>
<evidence type="ECO:0000259" key="13">
    <source>
        <dbReference type="Pfam" id="PF06333"/>
    </source>
</evidence>
<reference evidence="18" key="3">
    <citation type="submission" date="2025-04" db="UniProtKB">
        <authorList>
            <consortium name="RefSeq"/>
        </authorList>
    </citation>
    <scope>IDENTIFICATION</scope>
    <source>
        <strain evidence="18">CBS 781.70</strain>
    </source>
</reference>
<evidence type="ECO:0000256" key="9">
    <source>
        <dbReference type="ARBA" id="ARBA00025661"/>
    </source>
</evidence>
<accession>A0A6G1FRF5</accession>
<keyword evidence="7 11" id="KW-0804">Transcription</keyword>
<feature type="domain" description="MID" evidence="15">
    <location>
        <begin position="968"/>
        <end position="1155"/>
    </location>
</feature>
<feature type="compositionally biased region" description="Basic and acidic residues" evidence="12">
    <location>
        <begin position="562"/>
        <end position="572"/>
    </location>
</feature>
<dbReference type="Pfam" id="PF18296">
    <property type="entry name" value="MID_MedPIWI"/>
    <property type="match status" value="1"/>
</dbReference>
<evidence type="ECO:0000259" key="15">
    <source>
        <dbReference type="Pfam" id="PF18296"/>
    </source>
</evidence>
<comment type="function">
    <text evidence="9 11">Component of the SRB8-11 complex. The SRB8-11 complex is a regulatory module of the Mediator complex which is itself involved in regulation of basal and activated RNA polymerase II-dependent transcription. The SRB8-11 complex may be involved in the transcriptional repression of a subset of genes regulated by Mediator. It may inhibit the association of the Mediator complex with RNA polymerase II to form the holoenzyme complex.</text>
</comment>
<dbReference type="RefSeq" id="XP_033530056.1">
    <property type="nucleotide sequence ID" value="XM_033683017.1"/>
</dbReference>
<feature type="region of interest" description="Disordered" evidence="12">
    <location>
        <begin position="839"/>
        <end position="861"/>
    </location>
</feature>
<evidence type="ECO:0000256" key="5">
    <source>
        <dbReference type="ARBA" id="ARBA00023015"/>
    </source>
</evidence>
<feature type="domain" description="Mediator complex subunit Med13 C-terminal" evidence="13">
    <location>
        <begin position="1170"/>
        <end position="1502"/>
    </location>
</feature>
<dbReference type="EMBL" id="ML975184">
    <property type="protein sequence ID" value="KAF1808425.1"/>
    <property type="molecule type" value="Genomic_DNA"/>
</dbReference>
<dbReference type="InterPro" id="IPR041285">
    <property type="entry name" value="MID_MedPIWI"/>
</dbReference>
<evidence type="ECO:0000256" key="2">
    <source>
        <dbReference type="ARBA" id="ARBA00009354"/>
    </source>
</evidence>
<feature type="region of interest" description="Disordered" evidence="12">
    <location>
        <begin position="122"/>
        <end position="143"/>
    </location>
</feature>
<organism evidence="16">
    <name type="scientific">Eremomyces bilateralis CBS 781.70</name>
    <dbReference type="NCBI Taxonomy" id="1392243"/>
    <lineage>
        <taxon>Eukaryota</taxon>
        <taxon>Fungi</taxon>
        <taxon>Dikarya</taxon>
        <taxon>Ascomycota</taxon>
        <taxon>Pezizomycotina</taxon>
        <taxon>Dothideomycetes</taxon>
        <taxon>Dothideomycetes incertae sedis</taxon>
        <taxon>Eremomycetales</taxon>
        <taxon>Eremomycetaceae</taxon>
        <taxon>Eremomyces</taxon>
    </lineage>
</organism>
<dbReference type="InterPro" id="IPR051139">
    <property type="entry name" value="Mediator_complx_sub13"/>
</dbReference>
<evidence type="ECO:0000313" key="16">
    <source>
        <dbReference type="EMBL" id="KAF1808425.1"/>
    </source>
</evidence>
<feature type="region of interest" description="Disordered" evidence="12">
    <location>
        <begin position="758"/>
        <end position="782"/>
    </location>
</feature>
<evidence type="ECO:0000256" key="12">
    <source>
        <dbReference type="SAM" id="MobiDB-lite"/>
    </source>
</evidence>
<feature type="domain" description="Mediator complex subunit Med13 N-terminal" evidence="14">
    <location>
        <begin position="12"/>
        <end position="321"/>
    </location>
</feature>
<feature type="region of interest" description="Disordered" evidence="12">
    <location>
        <begin position="557"/>
        <end position="587"/>
    </location>
</feature>
<reference evidence="18" key="2">
    <citation type="submission" date="2020-04" db="EMBL/GenBank/DDBJ databases">
        <authorList>
            <consortium name="NCBI Genome Project"/>
        </authorList>
    </citation>
    <scope>NUCLEOTIDE SEQUENCE</scope>
    <source>
        <strain evidence="18">CBS 781.70</strain>
    </source>
</reference>
<dbReference type="InterPro" id="IPR009401">
    <property type="entry name" value="Med13_C"/>
</dbReference>
<dbReference type="Proteomes" id="UP000504638">
    <property type="component" value="Unplaced"/>
</dbReference>
<dbReference type="Pfam" id="PF06333">
    <property type="entry name" value="Med13_C"/>
    <property type="match status" value="1"/>
</dbReference>
<comment type="subcellular location">
    <subcellularLocation>
        <location evidence="1 11">Nucleus</location>
    </subcellularLocation>
</comment>
<protein>
    <recommendedName>
        <fullName evidence="3 11">Mediator of RNA polymerase II transcription subunit 13</fullName>
    </recommendedName>
    <alternativeName>
        <fullName evidence="10 11">Mediator complex subunit 13</fullName>
    </alternativeName>
</protein>
<comment type="subunit">
    <text evidence="11">Component of the SRB8-11 complex, which itself associates with the Mediator complex.</text>
</comment>
<proteinExistence type="inferred from homology"/>
<keyword evidence="4 11" id="KW-0678">Repressor</keyword>
<keyword evidence="17" id="KW-1185">Reference proteome</keyword>
<dbReference type="Pfam" id="PF11597">
    <property type="entry name" value="Med13_N"/>
    <property type="match status" value="1"/>
</dbReference>
<reference evidence="16 18" key="1">
    <citation type="submission" date="2020-01" db="EMBL/GenBank/DDBJ databases">
        <authorList>
            <consortium name="DOE Joint Genome Institute"/>
            <person name="Haridas S."/>
            <person name="Albert R."/>
            <person name="Binder M."/>
            <person name="Bloem J."/>
            <person name="Labutti K."/>
            <person name="Salamov A."/>
            <person name="Andreopoulos B."/>
            <person name="Baker S.E."/>
            <person name="Barry K."/>
            <person name="Bills G."/>
            <person name="Bluhm B.H."/>
            <person name="Cannon C."/>
            <person name="Castanera R."/>
            <person name="Culley D.E."/>
            <person name="Daum C."/>
            <person name="Ezra D."/>
            <person name="Gonzalez J.B."/>
            <person name="Henrissat B."/>
            <person name="Kuo A."/>
            <person name="Liang C."/>
            <person name="Lipzen A."/>
            <person name="Lutzoni F."/>
            <person name="Magnuson J."/>
            <person name="Mondo S."/>
            <person name="Nolan M."/>
            <person name="Ohm R."/>
            <person name="Pangilinan J."/>
            <person name="Park H.-J."/>
            <person name="Ramirez L."/>
            <person name="Alfaro M."/>
            <person name="Sun H."/>
            <person name="Tritt A."/>
            <person name="Yoshinaga Y."/>
            <person name="Zwiers L.-H."/>
            <person name="Turgeon B.G."/>
            <person name="Goodwin S.B."/>
            <person name="Spatafora J.W."/>
            <person name="Crous P.W."/>
            <person name="Grigoriev I.V."/>
        </authorList>
    </citation>
    <scope>NUCLEOTIDE SEQUENCE</scope>
    <source>
        <strain evidence="16 18">CBS 781.70</strain>
    </source>
</reference>
<dbReference type="OrthoDB" id="103819at2759"/>
<evidence type="ECO:0000256" key="4">
    <source>
        <dbReference type="ARBA" id="ARBA00022491"/>
    </source>
</evidence>
<keyword evidence="6 11" id="KW-0010">Activator</keyword>
<keyword evidence="5 11" id="KW-0805">Transcription regulation</keyword>
<feature type="compositionally biased region" description="Polar residues" evidence="12">
    <location>
        <begin position="763"/>
        <end position="775"/>
    </location>
</feature>
<evidence type="ECO:0000259" key="14">
    <source>
        <dbReference type="Pfam" id="PF11597"/>
    </source>
</evidence>
<dbReference type="GO" id="GO:0003713">
    <property type="term" value="F:transcription coactivator activity"/>
    <property type="evidence" value="ECO:0007669"/>
    <property type="project" value="TreeGrafter"/>
</dbReference>
<feature type="compositionally biased region" description="Gly residues" evidence="12">
    <location>
        <begin position="1434"/>
        <end position="1445"/>
    </location>
</feature>
<feature type="region of interest" description="Disordered" evidence="12">
    <location>
        <begin position="795"/>
        <end position="820"/>
    </location>
</feature>
<evidence type="ECO:0000256" key="11">
    <source>
        <dbReference type="RuleBase" id="RU364134"/>
    </source>
</evidence>
<dbReference type="GO" id="GO:0045944">
    <property type="term" value="P:positive regulation of transcription by RNA polymerase II"/>
    <property type="evidence" value="ECO:0007669"/>
    <property type="project" value="TreeGrafter"/>
</dbReference>
<evidence type="ECO:0000313" key="17">
    <source>
        <dbReference type="Proteomes" id="UP000504638"/>
    </source>
</evidence>
<evidence type="ECO:0000313" key="18">
    <source>
        <dbReference type="RefSeq" id="XP_033530056.1"/>
    </source>
</evidence>